<dbReference type="RefSeq" id="WP_386157913.1">
    <property type="nucleotide sequence ID" value="NZ_JBHMBS010000007.1"/>
</dbReference>
<proteinExistence type="predicted"/>
<dbReference type="EMBL" id="JBHMBS010000007">
    <property type="protein sequence ID" value="MFB9677402.1"/>
    <property type="molecule type" value="Genomic_DNA"/>
</dbReference>
<keyword evidence="3" id="KW-1185">Reference proteome</keyword>
<evidence type="ECO:0000313" key="2">
    <source>
        <dbReference type="EMBL" id="MFB9677402.1"/>
    </source>
</evidence>
<organism evidence="2 3">
    <name type="scientific">Streptosporangium vulgare</name>
    <dbReference type="NCBI Taxonomy" id="46190"/>
    <lineage>
        <taxon>Bacteria</taxon>
        <taxon>Bacillati</taxon>
        <taxon>Actinomycetota</taxon>
        <taxon>Actinomycetes</taxon>
        <taxon>Streptosporangiales</taxon>
        <taxon>Streptosporangiaceae</taxon>
        <taxon>Streptosporangium</taxon>
    </lineage>
</organism>
<dbReference type="InterPro" id="IPR025959">
    <property type="entry name" value="Winged_HTH_dom"/>
</dbReference>
<reference evidence="2 3" key="1">
    <citation type="submission" date="2024-09" db="EMBL/GenBank/DDBJ databases">
        <authorList>
            <person name="Sun Q."/>
            <person name="Mori K."/>
        </authorList>
    </citation>
    <scope>NUCLEOTIDE SEQUENCE [LARGE SCALE GENOMIC DNA]</scope>
    <source>
        <strain evidence="2 3">JCM 3028</strain>
    </source>
</reference>
<feature type="domain" description="Winged helix-turn helix" evidence="1">
    <location>
        <begin position="20"/>
        <end position="77"/>
    </location>
</feature>
<evidence type="ECO:0000313" key="3">
    <source>
        <dbReference type="Proteomes" id="UP001589610"/>
    </source>
</evidence>
<accession>A0ABV5TED0</accession>
<name>A0ABV5TED0_9ACTN</name>
<evidence type="ECO:0000259" key="1">
    <source>
        <dbReference type="Pfam" id="PF13592"/>
    </source>
</evidence>
<dbReference type="Pfam" id="PF13592">
    <property type="entry name" value="HTH_33"/>
    <property type="match status" value="1"/>
</dbReference>
<dbReference type="Proteomes" id="UP001589610">
    <property type="component" value="Unassembled WGS sequence"/>
</dbReference>
<comment type="caution">
    <text evidence="2">The sequence shown here is derived from an EMBL/GenBank/DDBJ whole genome shotgun (WGS) entry which is preliminary data.</text>
</comment>
<protein>
    <submittedName>
        <fullName evidence="2">Winged helix-turn-helix domain-containing protein</fullName>
    </submittedName>
</protein>
<sequence>MQRLEAELERGPAVHGWRSDQRWTLARVAVLIAELFRTRYTPRGVAYLLRRLGWSPQVPIHRAAERDEEEIATWVKEVWPDIKALWRPVEHG</sequence>
<gene>
    <name evidence="2" type="ORF">ACFFRH_18125</name>
</gene>